<dbReference type="AlphaFoldDB" id="A0A011UUP4"/>
<dbReference type="SUPFAM" id="SSF52540">
    <property type="entry name" value="P-loop containing nucleoside triphosphate hydrolases"/>
    <property type="match status" value="1"/>
</dbReference>
<evidence type="ECO:0000256" key="6">
    <source>
        <dbReference type="ARBA" id="ARBA00022741"/>
    </source>
</evidence>
<dbReference type="PROSITE" id="PS00211">
    <property type="entry name" value="ABC_TRANSPORTER_1"/>
    <property type="match status" value="1"/>
</dbReference>
<dbReference type="GO" id="GO:0016887">
    <property type="term" value="F:ATP hydrolysis activity"/>
    <property type="evidence" value="ECO:0007669"/>
    <property type="project" value="InterPro"/>
</dbReference>
<evidence type="ECO:0000256" key="4">
    <source>
        <dbReference type="ARBA" id="ARBA00022496"/>
    </source>
</evidence>
<evidence type="ECO:0000256" key="8">
    <source>
        <dbReference type="ARBA" id="ARBA00022967"/>
    </source>
</evidence>
<dbReference type="Gene3D" id="3.40.50.300">
    <property type="entry name" value="P-loop containing nucleotide triphosphate hydrolases"/>
    <property type="match status" value="1"/>
</dbReference>
<keyword evidence="3" id="KW-1003">Cell membrane</keyword>
<dbReference type="InterPro" id="IPR003439">
    <property type="entry name" value="ABC_transporter-like_ATP-bd"/>
</dbReference>
<sequence length="366" mass="40303">MKLKRKDGFVAEQLHGNAKSPAPVLEIDKLARRLGPGFALGPVDLAIQPKQIVCLVGHSGCGKSTLLRLIAGIEQPDSGALRLDGRELAGSGVFVEPEMRNIGFVFQDYALFPHLTIEQNIMFGLRKWSREDARSRVAMLLELTALSAMADRYPHMLSGGEQQRAALARALAPQPSVVLMDEPFSNLDRDLRERVRHDTIALLRRTDTTAIIVTHDPEEALSTGDFVVLMKSGRIVQSGTPRELHDRPADRYAAEFFSTFNRIPGTYRKGRLHTALGVFPCRLDVSEGSEALAFIRPQAVCPCLAEGALSGSVRSRSFRGEIEQIELDVEGLEAPLTMRTTQRLHIRDGRLSFSIDPDTVLAFAAA</sequence>
<evidence type="ECO:0000313" key="13">
    <source>
        <dbReference type="EMBL" id="EXL09603.1"/>
    </source>
</evidence>
<evidence type="ECO:0000256" key="11">
    <source>
        <dbReference type="ARBA" id="ARBA00023136"/>
    </source>
</evidence>
<accession>A0A011UUP4</accession>
<reference evidence="13 14" key="1">
    <citation type="submission" date="2014-02" db="EMBL/GenBank/DDBJ databases">
        <title>Aquamicrobium defluvii Genome sequencing.</title>
        <authorList>
            <person name="Wang X."/>
        </authorList>
    </citation>
    <scope>NUCLEOTIDE SEQUENCE [LARGE SCALE GENOMIC DNA]</scope>
    <source>
        <strain evidence="13 14">W13Z1</strain>
    </source>
</reference>
<dbReference type="PANTHER" id="PTHR42781">
    <property type="entry name" value="SPERMIDINE/PUTRESCINE IMPORT ATP-BINDING PROTEIN POTA"/>
    <property type="match status" value="1"/>
</dbReference>
<dbReference type="GO" id="GO:0015697">
    <property type="term" value="P:quaternary ammonium group transport"/>
    <property type="evidence" value="ECO:0007669"/>
    <property type="project" value="UniProtKB-ARBA"/>
</dbReference>
<dbReference type="GO" id="GO:0005524">
    <property type="term" value="F:ATP binding"/>
    <property type="evidence" value="ECO:0007669"/>
    <property type="project" value="UniProtKB-KW"/>
</dbReference>
<dbReference type="FunFam" id="3.40.50.300:FF:000425">
    <property type="entry name" value="Probable ABC transporter, ATP-binding subunit"/>
    <property type="match status" value="1"/>
</dbReference>
<dbReference type="InterPro" id="IPR015853">
    <property type="entry name" value="ABC_transpr_FbpC"/>
</dbReference>
<dbReference type="InterPro" id="IPR008995">
    <property type="entry name" value="Mo/tungstate-bd_C_term_dom"/>
</dbReference>
<keyword evidence="6" id="KW-0547">Nucleotide-binding</keyword>
<evidence type="ECO:0000256" key="7">
    <source>
        <dbReference type="ARBA" id="ARBA00022840"/>
    </source>
</evidence>
<keyword evidence="4" id="KW-0410">Iron transport</keyword>
<dbReference type="GO" id="GO:0015408">
    <property type="term" value="F:ABC-type ferric iron transporter activity"/>
    <property type="evidence" value="ECO:0007669"/>
    <property type="project" value="InterPro"/>
</dbReference>
<keyword evidence="11" id="KW-0472">Membrane</keyword>
<feature type="domain" description="ABC transporter" evidence="12">
    <location>
        <begin position="25"/>
        <end position="257"/>
    </location>
</feature>
<evidence type="ECO:0000256" key="5">
    <source>
        <dbReference type="ARBA" id="ARBA00022519"/>
    </source>
</evidence>
<keyword evidence="5" id="KW-0997">Cell inner membrane</keyword>
<evidence type="ECO:0000256" key="10">
    <source>
        <dbReference type="ARBA" id="ARBA00023065"/>
    </source>
</evidence>
<dbReference type="CDD" id="cd03259">
    <property type="entry name" value="ABC_Carb_Solutes_like"/>
    <property type="match status" value="1"/>
</dbReference>
<dbReference type="PANTHER" id="PTHR42781:SF5">
    <property type="entry name" value="PUTRESCINE TRANSPORT ATP-BINDING PROTEIN POTG"/>
    <property type="match status" value="1"/>
</dbReference>
<dbReference type="InterPro" id="IPR017871">
    <property type="entry name" value="ABC_transporter-like_CS"/>
</dbReference>
<organism evidence="13 14">
    <name type="scientific">Aquamicrobium defluvii</name>
    <dbReference type="NCBI Taxonomy" id="69279"/>
    <lineage>
        <taxon>Bacteria</taxon>
        <taxon>Pseudomonadati</taxon>
        <taxon>Pseudomonadota</taxon>
        <taxon>Alphaproteobacteria</taxon>
        <taxon>Hyphomicrobiales</taxon>
        <taxon>Phyllobacteriaceae</taxon>
        <taxon>Aquamicrobium</taxon>
    </lineage>
</organism>
<evidence type="ECO:0000256" key="1">
    <source>
        <dbReference type="ARBA" id="ARBA00005417"/>
    </source>
</evidence>
<evidence type="ECO:0000256" key="3">
    <source>
        <dbReference type="ARBA" id="ARBA00022475"/>
    </source>
</evidence>
<dbReference type="PATRIC" id="fig|69279.3.peg.1154"/>
<keyword evidence="8" id="KW-1278">Translocase</keyword>
<keyword evidence="2" id="KW-0813">Transport</keyword>
<comment type="caution">
    <text evidence="13">The sequence shown here is derived from an EMBL/GenBank/DDBJ whole genome shotgun (WGS) entry which is preliminary data.</text>
</comment>
<dbReference type="InterPro" id="IPR003593">
    <property type="entry name" value="AAA+_ATPase"/>
</dbReference>
<evidence type="ECO:0000256" key="2">
    <source>
        <dbReference type="ARBA" id="ARBA00022448"/>
    </source>
</evidence>
<name>A0A011UUP4_9HYPH</name>
<dbReference type="HOGENOM" id="CLU_000604_1_1_5"/>
<dbReference type="SUPFAM" id="SSF50331">
    <property type="entry name" value="MOP-like"/>
    <property type="match status" value="1"/>
</dbReference>
<proteinExistence type="inferred from homology"/>
<dbReference type="GO" id="GO:0016020">
    <property type="term" value="C:membrane"/>
    <property type="evidence" value="ECO:0007669"/>
    <property type="project" value="InterPro"/>
</dbReference>
<dbReference type="Pfam" id="PF00005">
    <property type="entry name" value="ABC_tran"/>
    <property type="match status" value="1"/>
</dbReference>
<comment type="similarity">
    <text evidence="1">Belongs to the ABC transporter superfamily.</text>
</comment>
<keyword evidence="10" id="KW-0406">Ion transport</keyword>
<evidence type="ECO:0000259" key="12">
    <source>
        <dbReference type="PROSITE" id="PS50893"/>
    </source>
</evidence>
<dbReference type="STRING" id="69279.BG36_21115"/>
<dbReference type="InterPro" id="IPR050093">
    <property type="entry name" value="ABC_SmlMolc_Importer"/>
</dbReference>
<dbReference type="Proteomes" id="UP000019849">
    <property type="component" value="Unassembled WGS sequence"/>
</dbReference>
<dbReference type="PROSITE" id="PS50893">
    <property type="entry name" value="ABC_TRANSPORTER_2"/>
    <property type="match status" value="1"/>
</dbReference>
<dbReference type="eggNOG" id="COG3842">
    <property type="taxonomic scope" value="Bacteria"/>
</dbReference>
<gene>
    <name evidence="13" type="ORF">BG36_21115</name>
</gene>
<keyword evidence="7 13" id="KW-0067">ATP-binding</keyword>
<dbReference type="SMART" id="SM00382">
    <property type="entry name" value="AAA"/>
    <property type="match status" value="1"/>
</dbReference>
<evidence type="ECO:0000256" key="9">
    <source>
        <dbReference type="ARBA" id="ARBA00023004"/>
    </source>
</evidence>
<protein>
    <submittedName>
        <fullName evidence="13">ABC transporter ATP-binding protein</fullName>
    </submittedName>
</protein>
<dbReference type="InterPro" id="IPR027417">
    <property type="entry name" value="P-loop_NTPase"/>
</dbReference>
<keyword evidence="9" id="KW-0408">Iron</keyword>
<dbReference type="EMBL" id="JENY01000006">
    <property type="protein sequence ID" value="EXL09603.1"/>
    <property type="molecule type" value="Genomic_DNA"/>
</dbReference>
<evidence type="ECO:0000313" key="14">
    <source>
        <dbReference type="Proteomes" id="UP000019849"/>
    </source>
</evidence>